<proteinExistence type="inferred from homology"/>
<keyword evidence="2" id="KW-0223">Dioxygenase</keyword>
<dbReference type="GO" id="GO:0016020">
    <property type="term" value="C:membrane"/>
    <property type="evidence" value="ECO:0007669"/>
    <property type="project" value="TreeGrafter"/>
</dbReference>
<reference evidence="5 6" key="1">
    <citation type="submission" date="2016-11" db="EMBL/GenBank/DDBJ databases">
        <title>Draft Genome Sequences of Nine Cyanobacterial Strains from Diverse Habitats.</title>
        <authorList>
            <person name="Zhu T."/>
            <person name="Hou S."/>
            <person name="Lu X."/>
            <person name="Hess W.R."/>
        </authorList>
    </citation>
    <scope>NUCLEOTIDE SEQUENCE [LARGE SCALE GENOMIC DNA]</scope>
    <source>
        <strain evidence="5 6">NIES-593</strain>
    </source>
</reference>
<keyword evidence="6" id="KW-1185">Reference proteome</keyword>
<name>A0A1U7HHF2_9CYAN</name>
<dbReference type="Gene3D" id="2.60.120.330">
    <property type="entry name" value="B-lactam Antibiotic, Isopenicillin N Synthase, Chain"/>
    <property type="match status" value="1"/>
</dbReference>
<dbReference type="GO" id="GO:0051213">
    <property type="term" value="F:dioxygenase activity"/>
    <property type="evidence" value="ECO:0007669"/>
    <property type="project" value="UniProtKB-KW"/>
</dbReference>
<dbReference type="InterPro" id="IPR051821">
    <property type="entry name" value="Asp/Asn_beta-hydroxylase"/>
</dbReference>
<feature type="domain" description="Aspartyl/asparaginy/proline hydroxylase" evidence="4">
    <location>
        <begin position="69"/>
        <end position="226"/>
    </location>
</feature>
<dbReference type="AlphaFoldDB" id="A0A1U7HHF2"/>
<accession>A0A1U7HHF2</accession>
<dbReference type="STRING" id="1921803.NIES593_11160"/>
<dbReference type="PANTHER" id="PTHR46332">
    <property type="entry name" value="ASPARTATE BETA-HYDROXYLASE DOMAIN-CONTAINING PROTEIN 2"/>
    <property type="match status" value="1"/>
</dbReference>
<comment type="similarity">
    <text evidence="1">Belongs to the aspartyl/asparaginyl beta-hydroxylase family.</text>
</comment>
<gene>
    <name evidence="5" type="ORF">NIES593_11160</name>
</gene>
<keyword evidence="3" id="KW-0560">Oxidoreductase</keyword>
<comment type="caution">
    <text evidence="5">The sequence shown here is derived from an EMBL/GenBank/DDBJ whole genome shotgun (WGS) entry which is preliminary data.</text>
</comment>
<dbReference type="Proteomes" id="UP000186868">
    <property type="component" value="Unassembled WGS sequence"/>
</dbReference>
<evidence type="ECO:0000256" key="3">
    <source>
        <dbReference type="ARBA" id="ARBA00023002"/>
    </source>
</evidence>
<organism evidence="5 6">
    <name type="scientific">Hydrococcus rivularis NIES-593</name>
    <dbReference type="NCBI Taxonomy" id="1921803"/>
    <lineage>
        <taxon>Bacteria</taxon>
        <taxon>Bacillati</taxon>
        <taxon>Cyanobacteriota</taxon>
        <taxon>Cyanophyceae</taxon>
        <taxon>Pleurocapsales</taxon>
        <taxon>Hydrococcaceae</taxon>
        <taxon>Hydrococcus</taxon>
    </lineage>
</organism>
<evidence type="ECO:0000259" key="4">
    <source>
        <dbReference type="Pfam" id="PF05118"/>
    </source>
</evidence>
<sequence>MRSDLNSNQIQSSKKFSLENFKMTWRNLVIYGIGVKILWQLEKLIPRYSLIGDTPFFKREQFDWVPLLEANWKIIRQELDEILKYSEQLPNFQDISPDQAYRTSQDNLWKTYFLYGYGFKAEKNCARCPETTRILEQIPGMKTAFFSILLPGKHIPEHRGPYKGLIRCLLGLKIPEPKEKCRIRVGDEIRHWEEGECMLFDDSFQHEAWNETDDVRVVLFIDIVRPMRFPLSFFNDLFLKLIAISPYIQDATKNQKKWDSRLEELFAANVVKDL</sequence>
<dbReference type="Pfam" id="PF05118">
    <property type="entry name" value="Asp_Arg_Hydrox"/>
    <property type="match status" value="1"/>
</dbReference>
<dbReference type="PANTHER" id="PTHR46332:SF5">
    <property type="entry name" value="ASPARTATE BETA-HYDROXYLASE DOMAIN CONTAINING 2"/>
    <property type="match status" value="1"/>
</dbReference>
<evidence type="ECO:0000256" key="1">
    <source>
        <dbReference type="ARBA" id="ARBA00007730"/>
    </source>
</evidence>
<evidence type="ECO:0000256" key="2">
    <source>
        <dbReference type="ARBA" id="ARBA00022964"/>
    </source>
</evidence>
<dbReference type="EMBL" id="MRCB01000011">
    <property type="protein sequence ID" value="OKH23016.1"/>
    <property type="molecule type" value="Genomic_DNA"/>
</dbReference>
<dbReference type="InterPro" id="IPR027443">
    <property type="entry name" value="IPNS-like_sf"/>
</dbReference>
<evidence type="ECO:0000313" key="6">
    <source>
        <dbReference type="Proteomes" id="UP000186868"/>
    </source>
</evidence>
<protein>
    <submittedName>
        <fullName evidence="5">Aspartyl beta-hydroxylase</fullName>
    </submittedName>
</protein>
<dbReference type="SUPFAM" id="SSF51197">
    <property type="entry name" value="Clavaminate synthase-like"/>
    <property type="match status" value="1"/>
</dbReference>
<dbReference type="InterPro" id="IPR007803">
    <property type="entry name" value="Asp/Arg/Pro-Hydrxlase"/>
</dbReference>
<evidence type="ECO:0000313" key="5">
    <source>
        <dbReference type="EMBL" id="OKH23016.1"/>
    </source>
</evidence>